<reference evidence="3" key="1">
    <citation type="journal article" date="2023" name="Mol. Phylogenet. Evol.">
        <title>Genome-scale phylogeny and comparative genomics of the fungal order Sordariales.</title>
        <authorList>
            <person name="Hensen N."/>
            <person name="Bonometti L."/>
            <person name="Westerberg I."/>
            <person name="Brannstrom I.O."/>
            <person name="Guillou S."/>
            <person name="Cros-Aarteil S."/>
            <person name="Calhoun S."/>
            <person name="Haridas S."/>
            <person name="Kuo A."/>
            <person name="Mondo S."/>
            <person name="Pangilinan J."/>
            <person name="Riley R."/>
            <person name="LaButti K."/>
            <person name="Andreopoulos B."/>
            <person name="Lipzen A."/>
            <person name="Chen C."/>
            <person name="Yan M."/>
            <person name="Daum C."/>
            <person name="Ng V."/>
            <person name="Clum A."/>
            <person name="Steindorff A."/>
            <person name="Ohm R.A."/>
            <person name="Martin F."/>
            <person name="Silar P."/>
            <person name="Natvig D.O."/>
            <person name="Lalanne C."/>
            <person name="Gautier V."/>
            <person name="Ament-Velasquez S.L."/>
            <person name="Kruys A."/>
            <person name="Hutchinson M.I."/>
            <person name="Powell A.J."/>
            <person name="Barry K."/>
            <person name="Miller A.N."/>
            <person name="Grigoriev I.V."/>
            <person name="Debuchy R."/>
            <person name="Gladieux P."/>
            <person name="Hiltunen Thoren M."/>
            <person name="Johannesson H."/>
        </authorList>
    </citation>
    <scope>NUCLEOTIDE SEQUENCE [LARGE SCALE GENOMIC DNA]</scope>
    <source>
        <strain evidence="3">CBS 284.82</strain>
    </source>
</reference>
<feature type="non-terminal residue" evidence="2">
    <location>
        <position position="1"/>
    </location>
</feature>
<proteinExistence type="predicted"/>
<dbReference type="AlphaFoldDB" id="A0AAN6SWM2"/>
<evidence type="ECO:0000313" key="2">
    <source>
        <dbReference type="EMBL" id="KAK4044798.1"/>
    </source>
</evidence>
<dbReference type="InterPro" id="IPR053137">
    <property type="entry name" value="NLR-like"/>
</dbReference>
<dbReference type="Pfam" id="PF13374">
    <property type="entry name" value="TPR_10"/>
    <property type="match status" value="4"/>
</dbReference>
<feature type="region of interest" description="Disordered" evidence="1">
    <location>
        <begin position="326"/>
        <end position="346"/>
    </location>
</feature>
<dbReference type="InterPro" id="IPR027417">
    <property type="entry name" value="P-loop_NTPase"/>
</dbReference>
<dbReference type="SUPFAM" id="SSF48452">
    <property type="entry name" value="TPR-like"/>
    <property type="match status" value="3"/>
</dbReference>
<dbReference type="Gene3D" id="1.25.40.10">
    <property type="entry name" value="Tetratricopeptide repeat domain"/>
    <property type="match status" value="3"/>
</dbReference>
<evidence type="ECO:0008006" key="4">
    <source>
        <dbReference type="Google" id="ProtNLM"/>
    </source>
</evidence>
<name>A0AAN6SWM2_9PEZI</name>
<keyword evidence="3" id="KW-1185">Reference proteome</keyword>
<dbReference type="Pfam" id="PF13424">
    <property type="entry name" value="TPR_12"/>
    <property type="match status" value="3"/>
</dbReference>
<protein>
    <recommendedName>
        <fullName evidence="4">AAA+ ATPase domain-containing protein</fullName>
    </recommendedName>
</protein>
<dbReference type="PANTHER" id="PTHR46082:SF11">
    <property type="entry name" value="AAA+ ATPASE DOMAIN-CONTAINING PROTEIN-RELATED"/>
    <property type="match status" value="1"/>
</dbReference>
<dbReference type="Gene3D" id="3.40.50.300">
    <property type="entry name" value="P-loop containing nucleotide triphosphate hydrolases"/>
    <property type="match status" value="1"/>
</dbReference>
<dbReference type="SMART" id="SM00028">
    <property type="entry name" value="TPR"/>
    <property type="match status" value="6"/>
</dbReference>
<dbReference type="Proteomes" id="UP001303115">
    <property type="component" value="Unassembled WGS sequence"/>
</dbReference>
<dbReference type="PANTHER" id="PTHR46082">
    <property type="entry name" value="ATP/GTP-BINDING PROTEIN-RELATED"/>
    <property type="match status" value="1"/>
</dbReference>
<dbReference type="InterPro" id="IPR011990">
    <property type="entry name" value="TPR-like_helical_dom_sf"/>
</dbReference>
<sequence length="888" mass="101670">PSPRRPAYHLFPFPRNEDVVNRPALFAELDRLLPVSGASQSAALWGLGGSGKTQIALEYAYRRVDEQPACSVFWVHADDETTFLSDYKTIATNLKISTDLNGDELLTAVRDGIEVLGSYILVLDNADNLTVFGVGRNRAAGGENTAGKVARNLFSFVPRHSGTVLWTSRDKRISGSLVGAKRAINIARMTDNEAIALLETVGDIKIGEGEMDDAARLLAELDWLPLAVSQAAAYIRRMPITLRQYLSKLARHRKRWKVLQESEFDRHRRPGLSNSVLETWDISIEQIRRESETAYDILHVLAFLDSQNIPLEIMIKAAALRNGKTDERQGDKIARSVSSGSDSEDDDDEVLHAAIRLQEFSFLHLRASKGTSLAYEMHKLVQEATRYALRRRDRRKDEVHFSKLALRVVTDLFPERRRELWGECEKYVVHTQRAGEWAELCEREIEASSLLTQVSDYMYDRGRWREKEPVDKRAYEFRRKRLGESHPDTIGSMALLATTYHEQGRYEEAEKIKVEVLALRRDVLGERHPDTIWSMAELVVTYHAQGRYEEAEKIKVEVLALRRDVLGKWHPDTIRSMALLATIYHEQGRYEEAEKIKVEVLALQRNVLGERHPGTMWSMAELGATYHEQGRYEEAEKIKVEVLALRRDVLGERHPDTIRSMASLATTYHEQGKYEEAERISVEVLALRRDVLGERHPDTIRSMAELVVTYHAQGRYEENEKISVEVLALRRDVLGERHPDTIRSMASLATIYHEQGRYEEAEKILVEVLALQHDVLGERHPDTIRSMAELAVTYHAQGRYEEDEKISVEVLALRRDVLGEKHPNALQAMHDLAVTWNSRQRRPEALAMMQECFWLQCDVLGQTHPSTRRSLRVLNLWGADREESDRTS</sequence>
<evidence type="ECO:0000313" key="3">
    <source>
        <dbReference type="Proteomes" id="UP001303115"/>
    </source>
</evidence>
<dbReference type="EMBL" id="MU854316">
    <property type="protein sequence ID" value="KAK4044798.1"/>
    <property type="molecule type" value="Genomic_DNA"/>
</dbReference>
<evidence type="ECO:0000256" key="1">
    <source>
        <dbReference type="SAM" id="MobiDB-lite"/>
    </source>
</evidence>
<dbReference type="SUPFAM" id="SSF52540">
    <property type="entry name" value="P-loop containing nucleoside triphosphate hydrolases"/>
    <property type="match status" value="1"/>
</dbReference>
<gene>
    <name evidence="2" type="ORF">C8A01DRAFT_11754</name>
</gene>
<comment type="caution">
    <text evidence="2">The sequence shown here is derived from an EMBL/GenBank/DDBJ whole genome shotgun (WGS) entry which is preliminary data.</text>
</comment>
<organism evidence="2 3">
    <name type="scientific">Parachaetomium inaequale</name>
    <dbReference type="NCBI Taxonomy" id="2588326"/>
    <lineage>
        <taxon>Eukaryota</taxon>
        <taxon>Fungi</taxon>
        <taxon>Dikarya</taxon>
        <taxon>Ascomycota</taxon>
        <taxon>Pezizomycotina</taxon>
        <taxon>Sordariomycetes</taxon>
        <taxon>Sordariomycetidae</taxon>
        <taxon>Sordariales</taxon>
        <taxon>Chaetomiaceae</taxon>
        <taxon>Parachaetomium</taxon>
    </lineage>
</organism>
<dbReference type="InterPro" id="IPR019734">
    <property type="entry name" value="TPR_rpt"/>
</dbReference>
<accession>A0AAN6SWM2</accession>